<proteinExistence type="predicted"/>
<dbReference type="Proteomes" id="UP000008549">
    <property type="component" value="Unassembled WGS sequence"/>
</dbReference>
<feature type="compositionally biased region" description="Basic residues" evidence="1">
    <location>
        <begin position="17"/>
        <end position="26"/>
    </location>
</feature>
<reference evidence="2 3" key="2">
    <citation type="journal article" date="2011" name="PLoS Genet.">
        <title>Caenorhabditis briggsae recombinant inbred line genotypes reveal inter-strain incompatibility and the evolution of recombination.</title>
        <authorList>
            <person name="Ross J.A."/>
            <person name="Koboldt D.C."/>
            <person name="Staisch J.E."/>
            <person name="Chamberlin H.M."/>
            <person name="Gupta B.P."/>
            <person name="Miller R.D."/>
            <person name="Baird S.E."/>
            <person name="Haag E.S."/>
        </authorList>
    </citation>
    <scope>NUCLEOTIDE SEQUENCE [LARGE SCALE GENOMIC DNA]</scope>
    <source>
        <strain evidence="2 3">AF16</strain>
    </source>
</reference>
<evidence type="ECO:0000256" key="1">
    <source>
        <dbReference type="SAM" id="MobiDB-lite"/>
    </source>
</evidence>
<protein>
    <submittedName>
        <fullName evidence="2">Protein CBG25382</fullName>
    </submittedName>
</protein>
<dbReference type="CTD" id="68916873"/>
<feature type="region of interest" description="Disordered" evidence="1">
    <location>
        <begin position="1"/>
        <end position="27"/>
    </location>
</feature>
<dbReference type="InParanoid" id="B6IIP6"/>
<evidence type="ECO:0000313" key="2">
    <source>
        <dbReference type="EMBL" id="CAR99776.1"/>
    </source>
</evidence>
<dbReference type="KEGG" id="cbr:CBG_25382"/>
<keyword evidence="3" id="KW-1185">Reference proteome</keyword>
<gene>
    <name evidence="2" type="ORF">CBG25382</name>
    <name evidence="2" type="ORF">CBG_25382</name>
</gene>
<dbReference type="RefSeq" id="XP_045099337.1">
    <property type="nucleotide sequence ID" value="XM_045241204.1"/>
</dbReference>
<sequence>MVTENKRDNRQGAQNRRERRRIKYKNKSPLAADISAPAIYHVATPPTEIVVGGEDTLPCSESQSDRQTVITDSLPYREPSDILPTPICIFQYFR</sequence>
<name>B6IIP6_CAEBR</name>
<feature type="compositionally biased region" description="Polar residues" evidence="1">
    <location>
        <begin position="59"/>
        <end position="71"/>
    </location>
</feature>
<feature type="compositionally biased region" description="Basic and acidic residues" evidence="1">
    <location>
        <begin position="1"/>
        <end position="10"/>
    </location>
</feature>
<accession>B6IIP6</accession>
<dbReference type="STRING" id="6238.B6IIP6"/>
<reference evidence="2 3" key="1">
    <citation type="journal article" date="2003" name="PLoS Biol.">
        <title>The genome sequence of Caenorhabditis briggsae: a platform for comparative genomics.</title>
        <authorList>
            <person name="Stein L.D."/>
            <person name="Bao Z."/>
            <person name="Blasiar D."/>
            <person name="Blumenthal T."/>
            <person name="Brent M.R."/>
            <person name="Chen N."/>
            <person name="Chinwalla A."/>
            <person name="Clarke L."/>
            <person name="Clee C."/>
            <person name="Coghlan A."/>
            <person name="Coulson A."/>
            <person name="D'Eustachio P."/>
            <person name="Fitch D.H."/>
            <person name="Fulton L.A."/>
            <person name="Fulton R.E."/>
            <person name="Griffiths-Jones S."/>
            <person name="Harris T.W."/>
            <person name="Hillier L.W."/>
            <person name="Kamath R."/>
            <person name="Kuwabara P.E."/>
            <person name="Mardis E.R."/>
            <person name="Marra M.A."/>
            <person name="Miner T.L."/>
            <person name="Minx P."/>
            <person name="Mullikin J.C."/>
            <person name="Plumb R.W."/>
            <person name="Rogers J."/>
            <person name="Schein J.E."/>
            <person name="Sohrmann M."/>
            <person name="Spieth J."/>
            <person name="Stajich J.E."/>
            <person name="Wei C."/>
            <person name="Willey D."/>
            <person name="Wilson R.K."/>
            <person name="Durbin R."/>
            <person name="Waterston R.H."/>
        </authorList>
    </citation>
    <scope>NUCLEOTIDE SEQUENCE [LARGE SCALE GENOMIC DNA]</scope>
    <source>
        <strain evidence="2 3">AF16</strain>
    </source>
</reference>
<dbReference type="EMBL" id="HE600940">
    <property type="protein sequence ID" value="CAR99776.1"/>
    <property type="molecule type" value="Genomic_DNA"/>
</dbReference>
<feature type="region of interest" description="Disordered" evidence="1">
    <location>
        <begin position="58"/>
        <end position="77"/>
    </location>
</feature>
<evidence type="ECO:0000313" key="3">
    <source>
        <dbReference type="Proteomes" id="UP000008549"/>
    </source>
</evidence>
<dbReference type="GeneID" id="68916873"/>
<dbReference type="HOGENOM" id="CLU_2388174_0_0_1"/>
<organism evidence="2 3">
    <name type="scientific">Caenorhabditis briggsae</name>
    <dbReference type="NCBI Taxonomy" id="6238"/>
    <lineage>
        <taxon>Eukaryota</taxon>
        <taxon>Metazoa</taxon>
        <taxon>Ecdysozoa</taxon>
        <taxon>Nematoda</taxon>
        <taxon>Chromadorea</taxon>
        <taxon>Rhabditida</taxon>
        <taxon>Rhabditina</taxon>
        <taxon>Rhabditomorpha</taxon>
        <taxon>Rhabditoidea</taxon>
        <taxon>Rhabditidae</taxon>
        <taxon>Peloderinae</taxon>
        <taxon>Caenorhabditis</taxon>
    </lineage>
</organism>
<dbReference type="AlphaFoldDB" id="B6IIP6"/>